<comment type="caution">
    <text evidence="1">The sequence shown here is derived from an EMBL/GenBank/DDBJ whole genome shotgun (WGS) entry which is preliminary data.</text>
</comment>
<keyword evidence="2" id="KW-1185">Reference proteome</keyword>
<protein>
    <submittedName>
        <fullName evidence="1">Uncharacterized protein</fullName>
    </submittedName>
</protein>
<proteinExistence type="predicted"/>
<sequence>MRKSRTDMDMSVLVFSVSATHIHTILTKFYCDTFTSLHRTTVPHRVVTLLEFLLLRSRDIFWCLRLPLSRHRAIASLRCTTTSATLSQHATIIQLSN</sequence>
<dbReference type="Proteomes" id="UP001386955">
    <property type="component" value="Unassembled WGS sequence"/>
</dbReference>
<gene>
    <name evidence="1" type="ORF">VNO78_34359</name>
</gene>
<evidence type="ECO:0000313" key="1">
    <source>
        <dbReference type="EMBL" id="KAK7379670.1"/>
    </source>
</evidence>
<accession>A0AAN9RK94</accession>
<reference evidence="1 2" key="1">
    <citation type="submission" date="2024-01" db="EMBL/GenBank/DDBJ databases">
        <title>The genomes of 5 underutilized Papilionoideae crops provide insights into root nodulation and disease resistanc.</title>
        <authorList>
            <person name="Jiang F."/>
        </authorList>
    </citation>
    <scope>NUCLEOTIDE SEQUENCE [LARGE SCALE GENOMIC DNA]</scope>
    <source>
        <strain evidence="1">DUOXIRENSHENG_FW03</strain>
        <tissue evidence="1">Leaves</tissue>
    </source>
</reference>
<name>A0AAN9RK94_PSOTE</name>
<evidence type="ECO:0000313" key="2">
    <source>
        <dbReference type="Proteomes" id="UP001386955"/>
    </source>
</evidence>
<organism evidence="1 2">
    <name type="scientific">Psophocarpus tetragonolobus</name>
    <name type="common">Winged bean</name>
    <name type="synonym">Dolichos tetragonolobus</name>
    <dbReference type="NCBI Taxonomy" id="3891"/>
    <lineage>
        <taxon>Eukaryota</taxon>
        <taxon>Viridiplantae</taxon>
        <taxon>Streptophyta</taxon>
        <taxon>Embryophyta</taxon>
        <taxon>Tracheophyta</taxon>
        <taxon>Spermatophyta</taxon>
        <taxon>Magnoliopsida</taxon>
        <taxon>eudicotyledons</taxon>
        <taxon>Gunneridae</taxon>
        <taxon>Pentapetalae</taxon>
        <taxon>rosids</taxon>
        <taxon>fabids</taxon>
        <taxon>Fabales</taxon>
        <taxon>Fabaceae</taxon>
        <taxon>Papilionoideae</taxon>
        <taxon>50 kb inversion clade</taxon>
        <taxon>NPAAA clade</taxon>
        <taxon>indigoferoid/millettioid clade</taxon>
        <taxon>Phaseoleae</taxon>
        <taxon>Psophocarpus</taxon>
    </lineage>
</organism>
<dbReference type="AlphaFoldDB" id="A0AAN9RK94"/>
<dbReference type="EMBL" id="JAYMYS010000017">
    <property type="protein sequence ID" value="KAK7379670.1"/>
    <property type="molecule type" value="Genomic_DNA"/>
</dbReference>